<dbReference type="GO" id="GO:0008758">
    <property type="term" value="F:UDP-2,3-diacylglucosamine hydrolase activity"/>
    <property type="evidence" value="ECO:0007669"/>
    <property type="project" value="TreeGrafter"/>
</dbReference>
<keyword evidence="7" id="KW-1133">Transmembrane helix</keyword>
<feature type="transmembrane region" description="Helical" evidence="7">
    <location>
        <begin position="214"/>
        <end position="234"/>
    </location>
</feature>
<evidence type="ECO:0000259" key="8">
    <source>
        <dbReference type="Pfam" id="PF00149"/>
    </source>
</evidence>
<dbReference type="OrthoDB" id="328870at2157"/>
<dbReference type="Pfam" id="PF00149">
    <property type="entry name" value="Metallophos"/>
    <property type="match status" value="1"/>
</dbReference>
<keyword evidence="10" id="KW-1185">Reference proteome</keyword>
<evidence type="ECO:0000313" key="9">
    <source>
        <dbReference type="EMBL" id="SDJ42255.1"/>
    </source>
</evidence>
<keyword evidence="4 7" id="KW-0472">Membrane</keyword>
<evidence type="ECO:0000256" key="7">
    <source>
        <dbReference type="SAM" id="Phobius"/>
    </source>
</evidence>
<evidence type="ECO:0000256" key="5">
    <source>
        <dbReference type="ARBA" id="ARBA00023211"/>
    </source>
</evidence>
<proteinExistence type="predicted"/>
<dbReference type="Proteomes" id="UP000198882">
    <property type="component" value="Unassembled WGS sequence"/>
</dbReference>
<dbReference type="InterPro" id="IPR004843">
    <property type="entry name" value="Calcineurin-like_PHP"/>
</dbReference>
<name>A0A1G8TMV6_9EURY</name>
<dbReference type="GO" id="GO:0046872">
    <property type="term" value="F:metal ion binding"/>
    <property type="evidence" value="ECO:0007669"/>
    <property type="project" value="UniProtKB-KW"/>
</dbReference>
<dbReference type="Gene3D" id="3.60.21.10">
    <property type="match status" value="1"/>
</dbReference>
<reference evidence="10" key="1">
    <citation type="submission" date="2016-10" db="EMBL/GenBank/DDBJ databases">
        <authorList>
            <person name="Varghese N."/>
            <person name="Submissions S."/>
        </authorList>
    </citation>
    <scope>NUCLEOTIDE SEQUENCE [LARGE SCALE GENOMIC DNA]</scope>
    <source>
        <strain evidence="10">B4,CECT 8067,JCM 17497</strain>
    </source>
</reference>
<keyword evidence="1" id="KW-1003">Cell membrane</keyword>
<feature type="transmembrane region" description="Helical" evidence="7">
    <location>
        <begin position="263"/>
        <end position="289"/>
    </location>
</feature>
<evidence type="ECO:0000256" key="3">
    <source>
        <dbReference type="ARBA" id="ARBA00022723"/>
    </source>
</evidence>
<feature type="domain" description="Calcineurin-like phosphoesterase" evidence="8">
    <location>
        <begin position="6"/>
        <end position="145"/>
    </location>
</feature>
<feature type="compositionally biased region" description="Basic and acidic residues" evidence="6">
    <location>
        <begin position="449"/>
        <end position="477"/>
    </location>
</feature>
<dbReference type="PANTHER" id="PTHR34990">
    <property type="entry name" value="UDP-2,3-DIACYLGLUCOSAMINE HYDROLASE-RELATED"/>
    <property type="match status" value="1"/>
</dbReference>
<dbReference type="GO" id="GO:0009245">
    <property type="term" value="P:lipid A biosynthetic process"/>
    <property type="evidence" value="ECO:0007669"/>
    <property type="project" value="TreeGrafter"/>
</dbReference>
<feature type="region of interest" description="Disordered" evidence="6">
    <location>
        <begin position="415"/>
        <end position="477"/>
    </location>
</feature>
<gene>
    <name evidence="9" type="ORF">SAMN04515672_0512</name>
</gene>
<evidence type="ECO:0000256" key="1">
    <source>
        <dbReference type="ARBA" id="ARBA00022475"/>
    </source>
</evidence>
<dbReference type="STRING" id="1095776.SAMN04515672_0512"/>
<dbReference type="InterPro" id="IPR043461">
    <property type="entry name" value="LpxH-like"/>
</dbReference>
<dbReference type="InterPro" id="IPR029052">
    <property type="entry name" value="Metallo-depent_PP-like"/>
</dbReference>
<organism evidence="9 10">
    <name type="scientific">Natronorubrum texcoconense</name>
    <dbReference type="NCBI Taxonomy" id="1095776"/>
    <lineage>
        <taxon>Archaea</taxon>
        <taxon>Methanobacteriati</taxon>
        <taxon>Methanobacteriota</taxon>
        <taxon>Stenosarchaea group</taxon>
        <taxon>Halobacteria</taxon>
        <taxon>Halobacteriales</taxon>
        <taxon>Natrialbaceae</taxon>
        <taxon>Natronorubrum</taxon>
    </lineage>
</organism>
<accession>A0A1G8TMV6</accession>
<dbReference type="EMBL" id="FNFE01000001">
    <property type="protein sequence ID" value="SDJ42255.1"/>
    <property type="molecule type" value="Genomic_DNA"/>
</dbReference>
<dbReference type="AlphaFoldDB" id="A0A1G8TMV6"/>
<protein>
    <recommendedName>
        <fullName evidence="8">Calcineurin-like phosphoesterase domain-containing protein</fullName>
    </recommendedName>
</protein>
<dbReference type="SUPFAM" id="SSF56300">
    <property type="entry name" value="Metallo-dependent phosphatases"/>
    <property type="match status" value="1"/>
</dbReference>
<keyword evidence="7" id="KW-0812">Transmembrane</keyword>
<keyword evidence="3" id="KW-0479">Metal-binding</keyword>
<keyword evidence="5" id="KW-0464">Manganese</keyword>
<evidence type="ECO:0000256" key="4">
    <source>
        <dbReference type="ARBA" id="ARBA00023136"/>
    </source>
</evidence>
<keyword evidence="2" id="KW-0997">Cell inner membrane</keyword>
<evidence type="ECO:0000256" key="2">
    <source>
        <dbReference type="ARBA" id="ARBA00022519"/>
    </source>
</evidence>
<sequence>MATEYVFISDLHMGGDEQLTTLDFEAELLEFLADLEARGGDVELIINGDAFGLWEYAEVTGPAKLERVIEDHPRVFDQLRATGEVIDITLIPGNHDYDLACYPEHAERLAAFNVTLEPEIAITREVDVDGVDGTPQIWIEHGQQHDTNNRMPDWGNPDALPVGYFIVQRIVDTAGRYSDRASGDWLRDIQSVTPMEEIPRWLLSNYFYREMSPYLRAIVVPLLLFFNITLLYLFGTVLEVTGILPAGLFTDNPVVHALGIADIVLEIIVTINLVIIAVLLLLAVPLWFFRRDLGHTLERFGVALSGIRVGQGDEPFLHAARETLEANPDVCVYVYGHTHRASVTRWGDRVVVNTGTWLKKLQHVETRFSRLPGIYVPSFRLNYVRIFAEEDRVVVEYEEVETDQPRDLTRFQRLIARRPPPKEPIPARTVIDPDGSLEVPDTDAALEEGPERKPASDGGDGDAHTTDSDRPNGRGRP</sequence>
<dbReference type="GO" id="GO:0016020">
    <property type="term" value="C:membrane"/>
    <property type="evidence" value="ECO:0007669"/>
    <property type="project" value="GOC"/>
</dbReference>
<dbReference type="RefSeq" id="WP_090303041.1">
    <property type="nucleotide sequence ID" value="NZ_FNFE01000001.1"/>
</dbReference>
<evidence type="ECO:0000256" key="6">
    <source>
        <dbReference type="SAM" id="MobiDB-lite"/>
    </source>
</evidence>
<evidence type="ECO:0000313" key="10">
    <source>
        <dbReference type="Proteomes" id="UP000198882"/>
    </source>
</evidence>